<dbReference type="CDD" id="cd01891">
    <property type="entry name" value="TypA_BipA"/>
    <property type="match status" value="1"/>
</dbReference>
<feature type="binding site" evidence="3">
    <location>
        <begin position="13"/>
        <end position="18"/>
    </location>
    <ligand>
        <name>GTP</name>
        <dbReference type="ChEBI" id="CHEBI:37565"/>
    </ligand>
</feature>
<dbReference type="RefSeq" id="WP_301590942.1">
    <property type="nucleotide sequence ID" value="NZ_JAPFQI010000011.1"/>
</dbReference>
<gene>
    <name evidence="6" type="primary">typA</name>
    <name evidence="3" type="synonym">bipA</name>
    <name evidence="6" type="ORF">OF850_14365</name>
</gene>
<evidence type="ECO:0000259" key="5">
    <source>
        <dbReference type="PROSITE" id="PS51722"/>
    </source>
</evidence>
<dbReference type="CDD" id="cd03710">
    <property type="entry name" value="BipA_TypA_C"/>
    <property type="match status" value="1"/>
</dbReference>
<evidence type="ECO:0000313" key="6">
    <source>
        <dbReference type="EMBL" id="MCW8086817.1"/>
    </source>
</evidence>
<reference evidence="6 7" key="1">
    <citation type="submission" date="2022-10" db="EMBL/GenBank/DDBJ databases">
        <title>Roseococcus glaciei nov., sp. nov., isolated from glacier.</title>
        <authorList>
            <person name="Liu Q."/>
            <person name="Xin Y.-H."/>
        </authorList>
    </citation>
    <scope>NUCLEOTIDE SEQUENCE [LARGE SCALE GENOMIC DNA]</scope>
    <source>
        <strain evidence="6 7">MDT2-1-1</strain>
    </source>
</reference>
<dbReference type="InterPro" id="IPR042116">
    <property type="entry name" value="TypA/BipA_C"/>
</dbReference>
<dbReference type="InterPro" id="IPR047041">
    <property type="entry name" value="BipA_GTP-bd_dom"/>
</dbReference>
<accession>A0ABT3NXC7</accession>
<dbReference type="EC" id="3.6.5.-" evidence="3"/>
<dbReference type="InterPro" id="IPR047042">
    <property type="entry name" value="BipA_II"/>
</dbReference>
<dbReference type="Proteomes" id="UP001526430">
    <property type="component" value="Unassembled WGS sequence"/>
</dbReference>
<comment type="subcellular location">
    <subcellularLocation>
        <location evidence="3">Cytoplasm</location>
    </subcellularLocation>
    <text evidence="3">Binds to ribosomes.</text>
</comment>
<dbReference type="Gene3D" id="2.40.50.250">
    <property type="entry name" value="bipa protein"/>
    <property type="match status" value="1"/>
</dbReference>
<keyword evidence="3" id="KW-0690">Ribosome biogenesis</keyword>
<name>A0ABT3NXC7_9PROT</name>
<dbReference type="EMBL" id="JAPFQI010000011">
    <property type="protein sequence ID" value="MCW8086817.1"/>
    <property type="molecule type" value="Genomic_DNA"/>
</dbReference>
<keyword evidence="3" id="KW-0378">Hydrolase</keyword>
<organism evidence="6 7">
    <name type="scientific">Sabulicella glaciei</name>
    <dbReference type="NCBI Taxonomy" id="2984948"/>
    <lineage>
        <taxon>Bacteria</taxon>
        <taxon>Pseudomonadati</taxon>
        <taxon>Pseudomonadota</taxon>
        <taxon>Alphaproteobacteria</taxon>
        <taxon>Acetobacterales</taxon>
        <taxon>Acetobacteraceae</taxon>
        <taxon>Sabulicella</taxon>
    </lineage>
</organism>
<dbReference type="InterPro" id="IPR047043">
    <property type="entry name" value="BipA_III"/>
</dbReference>
<dbReference type="PROSITE" id="PS51722">
    <property type="entry name" value="G_TR_2"/>
    <property type="match status" value="1"/>
</dbReference>
<dbReference type="Pfam" id="PF00679">
    <property type="entry name" value="EFG_C"/>
    <property type="match status" value="1"/>
</dbReference>
<feature type="compositionally biased region" description="Basic residues" evidence="4">
    <location>
        <begin position="589"/>
        <end position="601"/>
    </location>
</feature>
<keyword evidence="2 3" id="KW-0342">GTP-binding</keyword>
<dbReference type="NCBIfam" id="TIGR01394">
    <property type="entry name" value="TypA_BipA"/>
    <property type="match status" value="1"/>
</dbReference>
<dbReference type="InterPro" id="IPR000640">
    <property type="entry name" value="EFG_V-like"/>
</dbReference>
<keyword evidence="1 3" id="KW-0547">Nucleotide-binding</keyword>
<dbReference type="NCBIfam" id="TIGR00231">
    <property type="entry name" value="small_GTP"/>
    <property type="match status" value="1"/>
</dbReference>
<dbReference type="SUPFAM" id="SSF54980">
    <property type="entry name" value="EF-G C-terminal domain-like"/>
    <property type="match status" value="2"/>
</dbReference>
<dbReference type="PROSITE" id="PS00301">
    <property type="entry name" value="G_TR_1"/>
    <property type="match status" value="1"/>
</dbReference>
<comment type="caution">
    <text evidence="6">The sequence shown here is derived from an EMBL/GenBank/DDBJ whole genome shotgun (WGS) entry which is preliminary data.</text>
</comment>
<dbReference type="InterPro" id="IPR004161">
    <property type="entry name" value="EFTu-like_2"/>
</dbReference>
<dbReference type="InterPro" id="IPR035647">
    <property type="entry name" value="EFG_III/V"/>
</dbReference>
<dbReference type="InterPro" id="IPR027417">
    <property type="entry name" value="P-loop_NTPase"/>
</dbReference>
<dbReference type="InterPro" id="IPR031157">
    <property type="entry name" value="G_TR_CS"/>
</dbReference>
<evidence type="ECO:0000256" key="4">
    <source>
        <dbReference type="SAM" id="MobiDB-lite"/>
    </source>
</evidence>
<dbReference type="Pfam" id="PF21018">
    <property type="entry name" value="BipA_C"/>
    <property type="match status" value="1"/>
</dbReference>
<dbReference type="PRINTS" id="PR00315">
    <property type="entry name" value="ELONGATNFCT"/>
</dbReference>
<dbReference type="InterPro" id="IPR035651">
    <property type="entry name" value="BipA_V"/>
</dbReference>
<dbReference type="Gene3D" id="3.30.70.870">
    <property type="entry name" value="Elongation Factor G (Translational Gtpase), domain 3"/>
    <property type="match status" value="1"/>
</dbReference>
<protein>
    <recommendedName>
        <fullName evidence="3">Large ribosomal subunit assembly factor BipA</fullName>
        <ecNumber evidence="3">3.6.5.-</ecNumber>
    </recommendedName>
    <alternativeName>
        <fullName evidence="3">GTP-binding protein BipA</fullName>
    </alternativeName>
</protein>
<dbReference type="CDD" id="cd03691">
    <property type="entry name" value="BipA_TypA_II"/>
    <property type="match status" value="1"/>
</dbReference>
<keyword evidence="3" id="KW-0820">tRNA-binding</keyword>
<dbReference type="InterPro" id="IPR009000">
    <property type="entry name" value="Transl_B-barrel_sf"/>
</dbReference>
<keyword evidence="3" id="KW-0694">RNA-binding</keyword>
<comment type="catalytic activity">
    <reaction evidence="3">
        <text>GTP + H2O = GDP + phosphate + H(+)</text>
        <dbReference type="Rhea" id="RHEA:19669"/>
        <dbReference type="ChEBI" id="CHEBI:15377"/>
        <dbReference type="ChEBI" id="CHEBI:15378"/>
        <dbReference type="ChEBI" id="CHEBI:37565"/>
        <dbReference type="ChEBI" id="CHEBI:43474"/>
        <dbReference type="ChEBI" id="CHEBI:58189"/>
    </reaction>
</comment>
<dbReference type="Pfam" id="PF00009">
    <property type="entry name" value="GTP_EFTU"/>
    <property type="match status" value="1"/>
</dbReference>
<feature type="region of interest" description="Disordered" evidence="4">
    <location>
        <begin position="589"/>
        <end position="615"/>
    </location>
</feature>
<dbReference type="Gene3D" id="3.30.70.240">
    <property type="match status" value="1"/>
</dbReference>
<keyword evidence="3" id="KW-0963">Cytoplasm</keyword>
<evidence type="ECO:0000313" key="7">
    <source>
        <dbReference type="Proteomes" id="UP001526430"/>
    </source>
</evidence>
<dbReference type="InterPro" id="IPR048876">
    <property type="entry name" value="BipA_C"/>
</dbReference>
<dbReference type="Gene3D" id="3.40.50.300">
    <property type="entry name" value="P-loop containing nucleotide triphosphate hydrolases"/>
    <property type="match status" value="1"/>
</dbReference>
<evidence type="ECO:0000256" key="2">
    <source>
        <dbReference type="ARBA" id="ARBA00023134"/>
    </source>
</evidence>
<feature type="binding site" evidence="3">
    <location>
        <begin position="126"/>
        <end position="129"/>
    </location>
    <ligand>
        <name>GTP</name>
        <dbReference type="ChEBI" id="CHEBI:37565"/>
    </ligand>
</feature>
<dbReference type="Pfam" id="PF03144">
    <property type="entry name" value="GTP_EFTU_D2"/>
    <property type="match status" value="1"/>
</dbReference>
<dbReference type="Gene3D" id="2.40.30.10">
    <property type="entry name" value="Translation factors"/>
    <property type="match status" value="1"/>
</dbReference>
<evidence type="ECO:0000256" key="3">
    <source>
        <dbReference type="HAMAP-Rule" id="MF_00849"/>
    </source>
</evidence>
<proteinExistence type="inferred from homology"/>
<dbReference type="CDD" id="cd16263">
    <property type="entry name" value="BipA_III"/>
    <property type="match status" value="1"/>
</dbReference>
<keyword evidence="3" id="KW-0699">rRNA-binding</keyword>
<sequence>MQMRNLAIIAHVDHGKTTLVDQLLKQSGTFRENQQVAERAMDRNDLEKERGITILAKCTAVDWKGHKLNIVDTPGHADFGGEVERILSMVDGAILLVDAAEGVLPQTKFVLGKALARGIRPIVVVNKVDRQDARPHEVHDEVFDLFANLGASDEQLDFPMLFASGRQGWADEVMEGPRQNLDAMFDLIIRHVPAPTVDADAPFAMNAAILEYDNFLGRILTGRIEQGTARMNMPVKVLRADGSQVETGRLTKLLTFRGLERVPVDEAQAGDIIAIAGLSDSTIPDTICAPEMQAPLPSVPVDPPTLAMTFRVNDGPLGGREGKKVTSRQIRDRLMREAEGNVAIRIRDSEETDAFEVAGRGELQLGVLIETMRREGFELTIGRPRVLMRPNPETGEKEEPYEEVLVDVDEQYSGVVVEKMSLRKGQMQDMRPSGGGKTRLTFHMPSRGLIGYHSEFLTDTRGTGIMNRLFHGYGPYAGPIEGRRNGSLISNVDGETTQYALFALQERGTLFVDPGTKVYEGLIIGENSRGDDLEVNPVKEKKLTNIRAAGKDDALLLTPPRRMSLEQAIAYIEDDELVEVTPSAVRLRKRHLDPHERKRAQRRADGLPVKGDQAA</sequence>
<comment type="similarity">
    <text evidence="3">Belongs to the TRAFAC class translation factor GTPase superfamily. Classic translation factor GTPase family. BipA subfamily.</text>
</comment>
<dbReference type="InterPro" id="IPR005225">
    <property type="entry name" value="Small_GTP-bd"/>
</dbReference>
<dbReference type="PANTHER" id="PTHR42908:SF8">
    <property type="entry name" value="TR-TYPE G DOMAIN-CONTAINING PROTEIN"/>
    <property type="match status" value="1"/>
</dbReference>
<feature type="domain" description="Tr-type G" evidence="5">
    <location>
        <begin position="1"/>
        <end position="196"/>
    </location>
</feature>
<dbReference type="PANTHER" id="PTHR42908">
    <property type="entry name" value="TRANSLATION ELONGATION FACTOR-RELATED"/>
    <property type="match status" value="1"/>
</dbReference>
<comment type="subunit">
    <text evidence="3">Monomer.</text>
</comment>
<dbReference type="HAMAP" id="MF_00849">
    <property type="entry name" value="BipA"/>
    <property type="match status" value="1"/>
</dbReference>
<dbReference type="SUPFAM" id="SSF50447">
    <property type="entry name" value="Translation proteins"/>
    <property type="match status" value="1"/>
</dbReference>
<dbReference type="SUPFAM" id="SSF52540">
    <property type="entry name" value="P-loop containing nucleoside triphosphate hydrolases"/>
    <property type="match status" value="1"/>
</dbReference>
<dbReference type="InterPro" id="IPR000795">
    <property type="entry name" value="T_Tr_GTP-bd_dom"/>
</dbReference>
<comment type="function">
    <text evidence="3">A 50S ribosomal subunit assembly protein with GTPase activity, required for 50S subunit assembly at low temperatures, may also play a role in translation. Binds GTP and analogs. Binds the 70S ribosome between the 30S and 50S subunits, in a similar position as ribosome-bound EF-G; it contacts a number of ribosomal proteins, both rRNAs and the A-site tRNA.</text>
</comment>
<keyword evidence="7" id="KW-1185">Reference proteome</keyword>
<dbReference type="InterPro" id="IPR006298">
    <property type="entry name" value="BipA"/>
</dbReference>
<evidence type="ECO:0000256" key="1">
    <source>
        <dbReference type="ARBA" id="ARBA00022741"/>
    </source>
</evidence>